<name>A0A939TKQ0_9MICO</name>
<reference evidence="2" key="1">
    <citation type="submission" date="2021-03" db="EMBL/GenBank/DDBJ databases">
        <title>Leucobacter chromiisoli sp. nov., isolated from chromium-containing soil of chemical plant.</title>
        <authorList>
            <person name="Xu Z."/>
        </authorList>
    </citation>
    <scope>NUCLEOTIDE SEQUENCE</scope>
    <source>
        <strain evidence="2">K 70/01</strain>
    </source>
</reference>
<dbReference type="GO" id="GO:0004519">
    <property type="term" value="F:endonuclease activity"/>
    <property type="evidence" value="ECO:0007669"/>
    <property type="project" value="UniProtKB-KW"/>
</dbReference>
<feature type="transmembrane region" description="Helical" evidence="1">
    <location>
        <begin position="20"/>
        <end position="38"/>
    </location>
</feature>
<feature type="transmembrane region" description="Helical" evidence="1">
    <location>
        <begin position="70"/>
        <end position="93"/>
    </location>
</feature>
<keyword evidence="2" id="KW-0540">Nuclease</keyword>
<evidence type="ECO:0000256" key="1">
    <source>
        <dbReference type="SAM" id="Phobius"/>
    </source>
</evidence>
<evidence type="ECO:0000313" key="2">
    <source>
        <dbReference type="EMBL" id="MBO2990506.1"/>
    </source>
</evidence>
<dbReference type="EMBL" id="JAGFBF010000005">
    <property type="protein sequence ID" value="MBO2990506.1"/>
    <property type="molecule type" value="Genomic_DNA"/>
</dbReference>
<dbReference type="Proteomes" id="UP000668403">
    <property type="component" value="Unassembled WGS sequence"/>
</dbReference>
<keyword evidence="2" id="KW-0378">Hydrolase</keyword>
<organism evidence="2 3">
    <name type="scientific">Leucobacter tardus</name>
    <dbReference type="NCBI Taxonomy" id="501483"/>
    <lineage>
        <taxon>Bacteria</taxon>
        <taxon>Bacillati</taxon>
        <taxon>Actinomycetota</taxon>
        <taxon>Actinomycetes</taxon>
        <taxon>Micrococcales</taxon>
        <taxon>Microbacteriaceae</taxon>
        <taxon>Leucobacter</taxon>
    </lineage>
</organism>
<keyword evidence="2" id="KW-0255">Endonuclease</keyword>
<proteinExistence type="predicted"/>
<evidence type="ECO:0000313" key="3">
    <source>
        <dbReference type="Proteomes" id="UP000668403"/>
    </source>
</evidence>
<keyword evidence="1" id="KW-1133">Transmembrane helix</keyword>
<comment type="caution">
    <text evidence="2">The sequence shown here is derived from an EMBL/GenBank/DDBJ whole genome shotgun (WGS) entry which is preliminary data.</text>
</comment>
<protein>
    <submittedName>
        <fullName evidence="2">DNA/RNA endonuclease G</fullName>
    </submittedName>
</protein>
<dbReference type="RefSeq" id="WP_208239533.1">
    <property type="nucleotide sequence ID" value="NZ_BAAAQU010000002.1"/>
</dbReference>
<sequence>MSDRALERVVRRESHSSRSFAAAVVLVLVIALLAWVATETVLRAFELPALLAPPGAVATWITGLPGSAPAGALVAGGVVAGLIGVVSIILAIAPGRLAKQRLSGDGPVVLVDHGALAASVAQGVANDLSFDRREIAVGVGHRIIDVTVRPAFGVEVDRSAVSASAEREIERFGLVREPRVRVYVVASREKEPA</sequence>
<dbReference type="AlphaFoldDB" id="A0A939TKQ0"/>
<keyword evidence="3" id="KW-1185">Reference proteome</keyword>
<gene>
    <name evidence="2" type="ORF">J4H85_10930</name>
</gene>
<keyword evidence="1" id="KW-0472">Membrane</keyword>
<keyword evidence="1" id="KW-0812">Transmembrane</keyword>
<accession>A0A939TKQ0</accession>